<accession>A0A2W5N425</accession>
<dbReference type="Pfam" id="PF06897">
    <property type="entry name" value="DUF1269"/>
    <property type="match status" value="1"/>
</dbReference>
<evidence type="ECO:0000313" key="1">
    <source>
        <dbReference type="EMBL" id="PZQ47129.1"/>
    </source>
</evidence>
<dbReference type="Proteomes" id="UP000249185">
    <property type="component" value="Unassembled WGS sequence"/>
</dbReference>
<name>A0A2W5N425_RHOSU</name>
<dbReference type="EMBL" id="QFPW01000018">
    <property type="protein sequence ID" value="PZQ47129.1"/>
    <property type="molecule type" value="Genomic_DNA"/>
</dbReference>
<dbReference type="AlphaFoldDB" id="A0A2W5N425"/>
<gene>
    <name evidence="1" type="ORF">DI556_18090</name>
</gene>
<sequence>MADLIAVTFPSEAQAEDVRNKILALQKEYLIDIGDAVIAVKSESGHVKLNQLISTTAAGAAGGSFWGLLVGILFMNPLVGVAAGAASGAIAGALTDVGVNDRFMKDLAQQKIEPGQAVLFVLVKSVTGDKVLEALKGVGGTILQTSLDHTREDALRKALAGEVENEPAPAAPAV</sequence>
<organism evidence="1 2">
    <name type="scientific">Rhodovulum sulfidophilum</name>
    <name type="common">Rhodobacter sulfidophilus</name>
    <dbReference type="NCBI Taxonomy" id="35806"/>
    <lineage>
        <taxon>Bacteria</taxon>
        <taxon>Pseudomonadati</taxon>
        <taxon>Pseudomonadota</taxon>
        <taxon>Alphaproteobacteria</taxon>
        <taxon>Rhodobacterales</taxon>
        <taxon>Paracoccaceae</taxon>
        <taxon>Rhodovulum</taxon>
    </lineage>
</organism>
<dbReference type="InterPro" id="IPR009200">
    <property type="entry name" value="DUF1269_membrane"/>
</dbReference>
<protein>
    <recommendedName>
        <fullName evidence="3">DUF1269 domain-containing protein</fullName>
    </recommendedName>
</protein>
<reference evidence="1 2" key="1">
    <citation type="submission" date="2017-08" db="EMBL/GenBank/DDBJ databases">
        <title>Infants hospitalized years apart are colonized by the same room-sourced microbial strains.</title>
        <authorList>
            <person name="Brooks B."/>
            <person name="Olm M.R."/>
            <person name="Firek B.A."/>
            <person name="Baker R."/>
            <person name="Thomas B.C."/>
            <person name="Morowitz M.J."/>
            <person name="Banfield J.F."/>
        </authorList>
    </citation>
    <scope>NUCLEOTIDE SEQUENCE [LARGE SCALE GENOMIC DNA]</scope>
    <source>
        <strain evidence="1">S2_005_002_R2_34</strain>
    </source>
</reference>
<evidence type="ECO:0000313" key="2">
    <source>
        <dbReference type="Proteomes" id="UP000249185"/>
    </source>
</evidence>
<evidence type="ECO:0008006" key="3">
    <source>
        <dbReference type="Google" id="ProtNLM"/>
    </source>
</evidence>
<proteinExistence type="predicted"/>
<comment type="caution">
    <text evidence="1">The sequence shown here is derived from an EMBL/GenBank/DDBJ whole genome shotgun (WGS) entry which is preliminary data.</text>
</comment>